<reference evidence="2 3" key="1">
    <citation type="journal article" date="2019" name="Plant Biotechnol. J.">
        <title>The red bayberry genome and genetic basis of sex determination.</title>
        <authorList>
            <person name="Jia H.M."/>
            <person name="Jia H.J."/>
            <person name="Cai Q.L."/>
            <person name="Wang Y."/>
            <person name="Zhao H.B."/>
            <person name="Yang W.F."/>
            <person name="Wang G.Y."/>
            <person name="Li Y.H."/>
            <person name="Zhan D.L."/>
            <person name="Shen Y.T."/>
            <person name="Niu Q.F."/>
            <person name="Chang L."/>
            <person name="Qiu J."/>
            <person name="Zhao L."/>
            <person name="Xie H.B."/>
            <person name="Fu W.Y."/>
            <person name="Jin J."/>
            <person name="Li X.W."/>
            <person name="Jiao Y."/>
            <person name="Zhou C.C."/>
            <person name="Tu T."/>
            <person name="Chai C.Y."/>
            <person name="Gao J.L."/>
            <person name="Fan L.J."/>
            <person name="van de Weg E."/>
            <person name="Wang J.Y."/>
            <person name="Gao Z.S."/>
        </authorList>
    </citation>
    <scope>NUCLEOTIDE SEQUENCE [LARGE SCALE GENOMIC DNA]</scope>
    <source>
        <tissue evidence="2">Leaves</tissue>
    </source>
</reference>
<name>A0A6A1VVZ8_9ROSI</name>
<keyword evidence="1" id="KW-0472">Membrane</keyword>
<dbReference type="Proteomes" id="UP000516437">
    <property type="component" value="Chromosome 4"/>
</dbReference>
<accession>A0A6A1VVZ8</accession>
<dbReference type="SUPFAM" id="SSF56112">
    <property type="entry name" value="Protein kinase-like (PK-like)"/>
    <property type="match status" value="1"/>
</dbReference>
<sequence>MSTVGQAVNVLVSLAVICAFVHVYSRSDILIEILDWCAVALAMVLLLVLVLQSLMGTFVDFNRQSFHKINVGDYGLNWLLEGLCSQLASLSSCVSNFLGAERISLDLGSSKTMEGSQEAINILVSLTVISAFISVNTDSDALEEIIDCLAVVVAFMLLLVRFLQPQLDTVLDLSSELFHKFVKSSGNRRLWGRPLPHHSCCHCHAIKEASDGFLILKLKHGVAKRICDGVYQVNVQNIGDVIYNVAGRSDSISRISYNLAVACSNEFVLKTLYCFNPNCDQVCYVMEFYEQNFEQWLQENALFDHQGKHLNPDFLQILRDVLRGIGYLHRVKNICHSNLSVLNIVIVNGRAKITGIVSGVLKTNNVDDYLDYLDLATIVRSCFGTKQLHIPAELELFLTYISVTKPSRLLNIENHPIFLSTLQRLYYRVISHTFLYFGNSKKPFISALNKRLRKYKWKHNVGTFCTVLNHHKTLQHLPSKRRKHLQYNQSATSFMRFSRNVVMHLKDNKFNQHAGRSKLSAEEVEEELTGYWPEFMPILHEILVHHGHLMVVHDAVLK</sequence>
<dbReference type="PANTHER" id="PTHR35161">
    <property type="entry name" value="OS02G0303100 PROTEIN"/>
    <property type="match status" value="1"/>
</dbReference>
<feature type="transmembrane region" description="Helical" evidence="1">
    <location>
        <begin position="36"/>
        <end position="58"/>
    </location>
</feature>
<protein>
    <recommendedName>
        <fullName evidence="4">Protein kinase domain-containing protein</fullName>
    </recommendedName>
</protein>
<gene>
    <name evidence="2" type="ORF">CJ030_MR4G016473</name>
</gene>
<dbReference type="InterPro" id="IPR011009">
    <property type="entry name" value="Kinase-like_dom_sf"/>
</dbReference>
<evidence type="ECO:0000313" key="2">
    <source>
        <dbReference type="EMBL" id="KAB1215718.1"/>
    </source>
</evidence>
<dbReference type="PANTHER" id="PTHR35161:SF22">
    <property type="match status" value="1"/>
</dbReference>
<dbReference type="AlphaFoldDB" id="A0A6A1VVZ8"/>
<proteinExistence type="predicted"/>
<evidence type="ECO:0000313" key="3">
    <source>
        <dbReference type="Proteomes" id="UP000516437"/>
    </source>
</evidence>
<keyword evidence="1" id="KW-1133">Transmembrane helix</keyword>
<feature type="transmembrane region" description="Helical" evidence="1">
    <location>
        <begin position="6"/>
        <end position="24"/>
    </location>
</feature>
<evidence type="ECO:0008006" key="4">
    <source>
        <dbReference type="Google" id="ProtNLM"/>
    </source>
</evidence>
<dbReference type="Gene3D" id="1.10.510.10">
    <property type="entry name" value="Transferase(Phosphotransferase) domain 1"/>
    <property type="match status" value="1"/>
</dbReference>
<keyword evidence="1" id="KW-0812">Transmembrane</keyword>
<organism evidence="2 3">
    <name type="scientific">Morella rubra</name>
    <name type="common">Chinese bayberry</name>
    <dbReference type="NCBI Taxonomy" id="262757"/>
    <lineage>
        <taxon>Eukaryota</taxon>
        <taxon>Viridiplantae</taxon>
        <taxon>Streptophyta</taxon>
        <taxon>Embryophyta</taxon>
        <taxon>Tracheophyta</taxon>
        <taxon>Spermatophyta</taxon>
        <taxon>Magnoliopsida</taxon>
        <taxon>eudicotyledons</taxon>
        <taxon>Gunneridae</taxon>
        <taxon>Pentapetalae</taxon>
        <taxon>rosids</taxon>
        <taxon>fabids</taxon>
        <taxon>Fagales</taxon>
        <taxon>Myricaceae</taxon>
        <taxon>Morella</taxon>
    </lineage>
</organism>
<evidence type="ECO:0000256" key="1">
    <source>
        <dbReference type="SAM" id="Phobius"/>
    </source>
</evidence>
<comment type="caution">
    <text evidence="2">The sequence shown here is derived from an EMBL/GenBank/DDBJ whole genome shotgun (WGS) entry which is preliminary data.</text>
</comment>
<dbReference type="OrthoDB" id="1625991at2759"/>
<keyword evidence="3" id="KW-1185">Reference proteome</keyword>
<dbReference type="EMBL" id="RXIC02000022">
    <property type="protein sequence ID" value="KAB1215718.1"/>
    <property type="molecule type" value="Genomic_DNA"/>
</dbReference>